<organism evidence="2 3">
    <name type="scientific">Friedmanniomyces endolithicus</name>
    <dbReference type="NCBI Taxonomy" id="329885"/>
    <lineage>
        <taxon>Eukaryota</taxon>
        <taxon>Fungi</taxon>
        <taxon>Dikarya</taxon>
        <taxon>Ascomycota</taxon>
        <taxon>Pezizomycotina</taxon>
        <taxon>Dothideomycetes</taxon>
        <taxon>Dothideomycetidae</taxon>
        <taxon>Mycosphaerellales</taxon>
        <taxon>Teratosphaeriaceae</taxon>
        <taxon>Friedmanniomyces</taxon>
    </lineage>
</organism>
<protein>
    <submittedName>
        <fullName evidence="2">Uncharacterized protein</fullName>
    </submittedName>
</protein>
<dbReference type="Proteomes" id="UP001175353">
    <property type="component" value="Unassembled WGS sequence"/>
</dbReference>
<evidence type="ECO:0000313" key="2">
    <source>
        <dbReference type="EMBL" id="KAK0976255.1"/>
    </source>
</evidence>
<sequence length="349" mass="39680">MDMKYKHVEFDQDHNSLNAAALPTTEPPSSQSTTPIPWGISRITSSASLQSPRPMSTDPGSEAVARNDPATKSPRLIARNTLEGLPDELLIKIVGYTLETREAVNLSPETTRQDVDRIKCQLLRPFARSPKLLAMAESQFREEDLVYRLPLDLIMITPMRHSAVAGIWALDQRYLIFKSNDGDCNTKTWIGTGAERVQHLEVIWPATPCPVVAPSMLGNTWKAQLMFVGIRRAFPHLRSLVVRFTTYRVGDRYANPFVSYNGPDIVALAFQRQLSHVLTAVLEFSAPHLKCKEIVFQQKSEREWREWRNGPLGEPFMNIQRSHFDLREPQGLLLAAWQMMDLPSCRLRF</sequence>
<keyword evidence="3" id="KW-1185">Reference proteome</keyword>
<gene>
    <name evidence="2" type="ORF">LTR91_013721</name>
</gene>
<feature type="compositionally biased region" description="Polar residues" evidence="1">
    <location>
        <begin position="42"/>
        <end position="54"/>
    </location>
</feature>
<feature type="compositionally biased region" description="Basic and acidic residues" evidence="1">
    <location>
        <begin position="1"/>
        <end position="14"/>
    </location>
</feature>
<dbReference type="AlphaFoldDB" id="A0AAN6KD85"/>
<name>A0AAN6KD85_9PEZI</name>
<feature type="region of interest" description="Disordered" evidence="1">
    <location>
        <begin position="1"/>
        <end position="72"/>
    </location>
</feature>
<evidence type="ECO:0000256" key="1">
    <source>
        <dbReference type="SAM" id="MobiDB-lite"/>
    </source>
</evidence>
<comment type="caution">
    <text evidence="2">The sequence shown here is derived from an EMBL/GenBank/DDBJ whole genome shotgun (WGS) entry which is preliminary data.</text>
</comment>
<feature type="compositionally biased region" description="Low complexity" evidence="1">
    <location>
        <begin position="23"/>
        <end position="35"/>
    </location>
</feature>
<evidence type="ECO:0000313" key="3">
    <source>
        <dbReference type="Proteomes" id="UP001175353"/>
    </source>
</evidence>
<dbReference type="EMBL" id="JAUJLE010000141">
    <property type="protein sequence ID" value="KAK0976255.1"/>
    <property type="molecule type" value="Genomic_DNA"/>
</dbReference>
<proteinExistence type="predicted"/>
<accession>A0AAN6KD85</accession>
<reference evidence="2" key="1">
    <citation type="submission" date="2023-06" db="EMBL/GenBank/DDBJ databases">
        <title>Black Yeasts Isolated from many extreme environments.</title>
        <authorList>
            <person name="Coleine C."/>
            <person name="Stajich J.E."/>
            <person name="Selbmann L."/>
        </authorList>
    </citation>
    <scope>NUCLEOTIDE SEQUENCE</scope>
    <source>
        <strain evidence="2">CCFEE 5200</strain>
    </source>
</reference>